<dbReference type="PANTHER" id="PTHR30383">
    <property type="entry name" value="THIOESTERASE 1/PROTEASE 1/LYSOPHOSPHOLIPASE L1"/>
    <property type="match status" value="1"/>
</dbReference>
<reference evidence="2 3" key="1">
    <citation type="submission" date="2016-08" db="EMBL/GenBank/DDBJ databases">
        <title>Genome of Bacillus solimangrovi GH2-4.</title>
        <authorList>
            <person name="Lim S."/>
            <person name="Kim B.-C."/>
        </authorList>
    </citation>
    <scope>NUCLEOTIDE SEQUENCE [LARGE SCALE GENOMIC DNA]</scope>
    <source>
        <strain evidence="2 3">GH2-4</strain>
    </source>
</reference>
<dbReference type="EMBL" id="MJEH01000009">
    <property type="protein sequence ID" value="OEH93785.1"/>
    <property type="molecule type" value="Genomic_DNA"/>
</dbReference>
<dbReference type="STRING" id="1305675.BFG57_11425"/>
<dbReference type="Proteomes" id="UP000095209">
    <property type="component" value="Unassembled WGS sequence"/>
</dbReference>
<evidence type="ECO:0000313" key="3">
    <source>
        <dbReference type="Proteomes" id="UP000095209"/>
    </source>
</evidence>
<comment type="caution">
    <text evidence="2">The sequence shown here is derived from an EMBL/GenBank/DDBJ whole genome shotgun (WGS) entry which is preliminary data.</text>
</comment>
<dbReference type="RefSeq" id="WP_069716214.1">
    <property type="nucleotide sequence ID" value="NZ_MJEH01000009.1"/>
</dbReference>
<keyword evidence="3" id="KW-1185">Reference proteome</keyword>
<protein>
    <recommendedName>
        <fullName evidence="1">SGNH hydrolase-type esterase domain-containing protein</fullName>
    </recommendedName>
</protein>
<dbReference type="AlphaFoldDB" id="A0A1E5LI94"/>
<evidence type="ECO:0000259" key="1">
    <source>
        <dbReference type="Pfam" id="PF13472"/>
    </source>
</evidence>
<dbReference type="GO" id="GO:0004622">
    <property type="term" value="F:phosphatidylcholine lysophospholipase activity"/>
    <property type="evidence" value="ECO:0007669"/>
    <property type="project" value="TreeGrafter"/>
</dbReference>
<sequence length="217" mass="24729">MSLYYVALGDSLTVGVGTTLFTPGFVYRYANKSERHVQEAIFYQTCAETGATSKEILDSLNYRSVQRKIRQANIITITAGGNDLIQAARIYENTKDETVFFKSLSSAKQNMTLMINKITALKQNIKGQRYIIRILNLYNPLPTISVANKWIDQYNHHLSQLTSHPHVLVANINRVFKGHEKQLLSKDHIHPNDLGYERMAIALEQLGYRELMKPANE</sequence>
<dbReference type="PANTHER" id="PTHR30383:SF27">
    <property type="entry name" value="SPORE GERMINATION LIPASE LIPC"/>
    <property type="match status" value="1"/>
</dbReference>
<gene>
    <name evidence="2" type="ORF">BFG57_11425</name>
</gene>
<dbReference type="InterPro" id="IPR036514">
    <property type="entry name" value="SGNH_hydro_sf"/>
</dbReference>
<dbReference type="InterPro" id="IPR051532">
    <property type="entry name" value="Ester_Hydrolysis_Enzymes"/>
</dbReference>
<proteinExistence type="predicted"/>
<name>A0A1E5LI94_9BACI</name>
<dbReference type="Gene3D" id="3.40.50.1110">
    <property type="entry name" value="SGNH hydrolase"/>
    <property type="match status" value="1"/>
</dbReference>
<evidence type="ECO:0000313" key="2">
    <source>
        <dbReference type="EMBL" id="OEH93785.1"/>
    </source>
</evidence>
<organism evidence="2 3">
    <name type="scientific">Bacillus solimangrovi</name>
    <dbReference type="NCBI Taxonomy" id="1305675"/>
    <lineage>
        <taxon>Bacteria</taxon>
        <taxon>Bacillati</taxon>
        <taxon>Bacillota</taxon>
        <taxon>Bacilli</taxon>
        <taxon>Bacillales</taxon>
        <taxon>Bacillaceae</taxon>
        <taxon>Bacillus</taxon>
    </lineage>
</organism>
<dbReference type="SUPFAM" id="SSF52266">
    <property type="entry name" value="SGNH hydrolase"/>
    <property type="match status" value="1"/>
</dbReference>
<accession>A0A1E5LI94</accession>
<feature type="domain" description="SGNH hydrolase-type esterase" evidence="1">
    <location>
        <begin position="7"/>
        <end position="198"/>
    </location>
</feature>
<dbReference type="InterPro" id="IPR013830">
    <property type="entry name" value="SGNH_hydro"/>
</dbReference>
<dbReference type="Pfam" id="PF13472">
    <property type="entry name" value="Lipase_GDSL_2"/>
    <property type="match status" value="1"/>
</dbReference>